<dbReference type="Proteomes" id="UP000014254">
    <property type="component" value="Unassembled WGS sequence"/>
</dbReference>
<dbReference type="VEuPathDB" id="FungiDB:HMPREF1544_07380"/>
<name>S2JSV6_MUCC1</name>
<dbReference type="OMA" id="DWEFMLT"/>
<keyword evidence="2" id="KW-1185">Reference proteome</keyword>
<dbReference type="EMBL" id="KE124003">
    <property type="protein sequence ID" value="EPB85798.1"/>
    <property type="molecule type" value="Genomic_DNA"/>
</dbReference>
<protein>
    <submittedName>
        <fullName evidence="1">Uncharacterized protein</fullName>
    </submittedName>
</protein>
<sequence>MKINLGINKRLEKKQKEYQSCFKEKADILTLKTKPDIKVEWPIRSYQNRDNIKQRRLYLDTSERSVANVGITKHRQFKRLAWDPQLNRNQDFNNPIKEKSELDTSIVDDLTNFVNCSKSSVESKKEMDTIDSQDTSLIKDLSLQLIDQVLMNIANPIEKDSEQPKKDLDWEFMLTNILQTNLPKQVIDRVERHMALATGKKTPAIAALNVTPCQLSDLTISDTELEMKATLRELHAQTETESFESLPEGELYQDLKWLMDLSRKDKNDQISEIARINDDYSNRVLNLKTAFF</sequence>
<reference evidence="2" key="1">
    <citation type="submission" date="2013-05" db="EMBL/GenBank/DDBJ databases">
        <title>The Genome sequence of Mucor circinelloides f. circinelloides 1006PhL.</title>
        <authorList>
            <consortium name="The Broad Institute Genomics Platform"/>
            <person name="Cuomo C."/>
            <person name="Earl A."/>
            <person name="Findley K."/>
            <person name="Lee S.C."/>
            <person name="Walker B."/>
            <person name="Young S."/>
            <person name="Zeng Q."/>
            <person name="Gargeya S."/>
            <person name="Fitzgerald M."/>
            <person name="Haas B."/>
            <person name="Abouelleil A."/>
            <person name="Allen A.W."/>
            <person name="Alvarado L."/>
            <person name="Arachchi H.M."/>
            <person name="Berlin A.M."/>
            <person name="Chapman S.B."/>
            <person name="Gainer-Dewar J."/>
            <person name="Goldberg J."/>
            <person name="Griggs A."/>
            <person name="Gujja S."/>
            <person name="Hansen M."/>
            <person name="Howarth C."/>
            <person name="Imamovic A."/>
            <person name="Ireland A."/>
            <person name="Larimer J."/>
            <person name="McCowan C."/>
            <person name="Murphy C."/>
            <person name="Pearson M."/>
            <person name="Poon T.W."/>
            <person name="Priest M."/>
            <person name="Roberts A."/>
            <person name="Saif S."/>
            <person name="Shea T."/>
            <person name="Sisk P."/>
            <person name="Sykes S."/>
            <person name="Wortman J."/>
            <person name="Nusbaum C."/>
            <person name="Birren B."/>
        </authorList>
    </citation>
    <scope>NUCLEOTIDE SEQUENCE [LARGE SCALE GENOMIC DNA]</scope>
    <source>
        <strain evidence="2">1006PhL</strain>
    </source>
</reference>
<dbReference type="AlphaFoldDB" id="S2JSV6"/>
<dbReference type="OrthoDB" id="2210281at2759"/>
<organism evidence="1 2">
    <name type="scientific">Mucor circinelloides f. circinelloides (strain 1006PhL)</name>
    <name type="common">Mucormycosis agent</name>
    <name type="synonym">Calyptromyces circinelloides</name>
    <dbReference type="NCBI Taxonomy" id="1220926"/>
    <lineage>
        <taxon>Eukaryota</taxon>
        <taxon>Fungi</taxon>
        <taxon>Fungi incertae sedis</taxon>
        <taxon>Mucoromycota</taxon>
        <taxon>Mucoromycotina</taxon>
        <taxon>Mucoromycetes</taxon>
        <taxon>Mucorales</taxon>
        <taxon>Mucorineae</taxon>
        <taxon>Mucoraceae</taxon>
        <taxon>Mucor</taxon>
    </lineage>
</organism>
<evidence type="ECO:0000313" key="2">
    <source>
        <dbReference type="Proteomes" id="UP000014254"/>
    </source>
</evidence>
<accession>S2JSV6</accession>
<dbReference type="InParanoid" id="S2JSV6"/>
<gene>
    <name evidence="1" type="ORF">HMPREF1544_07380</name>
</gene>
<evidence type="ECO:0000313" key="1">
    <source>
        <dbReference type="EMBL" id="EPB85798.1"/>
    </source>
</evidence>
<proteinExistence type="predicted"/>